<proteinExistence type="predicted"/>
<evidence type="ECO:0000313" key="8">
    <source>
        <dbReference type="Proteomes" id="UP000245076"/>
    </source>
</evidence>
<gene>
    <name evidence="7" type="ORF">LPTSP1_31100</name>
</gene>
<dbReference type="PROSITE" id="PS50041">
    <property type="entry name" value="C_TYPE_LECTIN_2"/>
    <property type="match status" value="1"/>
</dbReference>
<dbReference type="PANTHER" id="PTHR35518:SF2">
    <property type="entry name" value="MAINTENANCE OF TELOMERE CAPPING PROTEIN 6"/>
    <property type="match status" value="1"/>
</dbReference>
<name>A0A2P2D628_9LEPT</name>
<dbReference type="EMBL" id="BFAY01000011">
    <property type="protein sequence ID" value="GBF40099.1"/>
    <property type="molecule type" value="Genomic_DNA"/>
</dbReference>
<organism evidence="7 8">
    <name type="scientific">Leptospira johnsonii</name>
    <dbReference type="NCBI Taxonomy" id="1917820"/>
    <lineage>
        <taxon>Bacteria</taxon>
        <taxon>Pseudomonadati</taxon>
        <taxon>Spirochaetota</taxon>
        <taxon>Spirochaetia</taxon>
        <taxon>Leptospirales</taxon>
        <taxon>Leptospiraceae</taxon>
        <taxon>Leptospira</taxon>
    </lineage>
</organism>
<evidence type="ECO:0000256" key="5">
    <source>
        <dbReference type="SAM" id="SignalP"/>
    </source>
</evidence>
<comment type="subcellular location">
    <subcellularLocation>
        <location evidence="1">Membrane</location>
    </subcellularLocation>
</comment>
<dbReference type="GO" id="GO:0016020">
    <property type="term" value="C:membrane"/>
    <property type="evidence" value="ECO:0007669"/>
    <property type="project" value="UniProtKB-SubCell"/>
</dbReference>
<feature type="domain" description="C-type lectin" evidence="6">
    <location>
        <begin position="322"/>
        <end position="360"/>
    </location>
</feature>
<dbReference type="Proteomes" id="UP000245076">
    <property type="component" value="Unassembled WGS sequence"/>
</dbReference>
<dbReference type="InterPro" id="IPR051008">
    <property type="entry name" value="Telomere_Capping_Maintenance"/>
</dbReference>
<evidence type="ECO:0000259" key="6">
    <source>
        <dbReference type="PROSITE" id="PS50041"/>
    </source>
</evidence>
<feature type="signal peptide" evidence="5">
    <location>
        <begin position="1"/>
        <end position="26"/>
    </location>
</feature>
<keyword evidence="5" id="KW-0732">Signal</keyword>
<dbReference type="GO" id="GO:0008081">
    <property type="term" value="F:phosphoric diester hydrolase activity"/>
    <property type="evidence" value="ECO:0007669"/>
    <property type="project" value="InterPro"/>
</dbReference>
<dbReference type="PROSITE" id="PS00615">
    <property type="entry name" value="C_TYPE_LECTIN_1"/>
    <property type="match status" value="1"/>
</dbReference>
<keyword evidence="2" id="KW-0812">Transmembrane</keyword>
<dbReference type="Gene3D" id="3.20.20.190">
    <property type="entry name" value="Phosphatidylinositol (PI) phosphodiesterase"/>
    <property type="match status" value="1"/>
</dbReference>
<dbReference type="AlphaFoldDB" id="A0A2P2D628"/>
<evidence type="ECO:0000256" key="1">
    <source>
        <dbReference type="ARBA" id="ARBA00004370"/>
    </source>
</evidence>
<evidence type="ECO:0000256" key="4">
    <source>
        <dbReference type="ARBA" id="ARBA00023136"/>
    </source>
</evidence>
<dbReference type="InterPro" id="IPR016187">
    <property type="entry name" value="CTDL_fold"/>
</dbReference>
<dbReference type="InterPro" id="IPR001304">
    <property type="entry name" value="C-type_lectin-like"/>
</dbReference>
<dbReference type="GO" id="GO:0006629">
    <property type="term" value="P:lipid metabolic process"/>
    <property type="evidence" value="ECO:0007669"/>
    <property type="project" value="InterPro"/>
</dbReference>
<reference evidence="7 8" key="1">
    <citation type="submission" date="2018-02" db="EMBL/GenBank/DDBJ databases">
        <title>Novel Leptospira species isolated from soil and water in Japan.</title>
        <authorList>
            <person name="Nakao R."/>
            <person name="Masuzawa T."/>
        </authorList>
    </citation>
    <scope>NUCLEOTIDE SEQUENCE [LARGE SCALE GENOMIC DNA]</scope>
    <source>
        <strain evidence="7 8">E8</strain>
    </source>
</reference>
<dbReference type="InterPro" id="IPR018378">
    <property type="entry name" value="C-type_lectin_CS"/>
</dbReference>
<dbReference type="SUPFAM" id="SSF56436">
    <property type="entry name" value="C-type lectin-like"/>
    <property type="match status" value="2"/>
</dbReference>
<evidence type="ECO:0000313" key="7">
    <source>
        <dbReference type="EMBL" id="GBF40099.1"/>
    </source>
</evidence>
<dbReference type="SUPFAM" id="SSF51695">
    <property type="entry name" value="PLC-like phosphodiesterases"/>
    <property type="match status" value="1"/>
</dbReference>
<comment type="caution">
    <text evidence="7">The sequence shown here is derived from an EMBL/GenBank/DDBJ whole genome shotgun (WGS) entry which is preliminary data.</text>
</comment>
<sequence>MNGNMKRKLTMLTVLLISLSSTSLFASRGAVTESPIDIFEKSAEAKSLAVQRQVQVAANLPVHKALFYGTHNSYNSKAYAGPFFSYAFPNQQVSITDQLRLGARFIELDIHYYLSTNFKNDFLLCHAQSNDLGCNVFDRPASKGLEEIRNWISSPQNRNEVLVLYFEDYLDGRQDEFLNLVRSYLDPYLHRYSSGSCGDIPNAANMPKLKDLVSSNRRILMMSNGCYDGAWNQYSKRIFFGSNTISPKAFQGYPSCNWSRSVYDNTMTRVFNDSTNYFGVYDGVKESGVFTNDNIAQMLACGISVFGIDQFSPDFAKQGLWSWDYAEPNDYGGAEDCLQVVGSGRWNDNKCSNSYRYACKDGSGNWAITDASGNWANGKSACSSRGWNFSAPVTPYENKKLQEAKSAKGVSEVWANLTDQYSEGYWEAGR</sequence>
<dbReference type="PANTHER" id="PTHR35518">
    <property type="entry name" value="MAINTENANCE OF TELOMOERE CAPPING"/>
    <property type="match status" value="1"/>
</dbReference>
<keyword evidence="4" id="KW-0472">Membrane</keyword>
<accession>A0A2P2D628</accession>
<protein>
    <submittedName>
        <fullName evidence="7">Lectin C-type domain protein</fullName>
    </submittedName>
</protein>
<keyword evidence="8" id="KW-1185">Reference proteome</keyword>
<dbReference type="Pfam" id="PF26178">
    <property type="entry name" value="PI-PLC_cat"/>
    <property type="match status" value="1"/>
</dbReference>
<evidence type="ECO:0000256" key="2">
    <source>
        <dbReference type="ARBA" id="ARBA00022692"/>
    </source>
</evidence>
<dbReference type="InterPro" id="IPR017946">
    <property type="entry name" value="PLC-like_Pdiesterase_TIM-brl"/>
</dbReference>
<feature type="chain" id="PRO_5015182263" evidence="5">
    <location>
        <begin position="27"/>
        <end position="430"/>
    </location>
</feature>
<keyword evidence="3" id="KW-1133">Transmembrane helix</keyword>
<evidence type="ECO:0000256" key="3">
    <source>
        <dbReference type="ARBA" id="ARBA00022989"/>
    </source>
</evidence>